<organism evidence="2 3">
    <name type="scientific">Solanum tuberosum</name>
    <name type="common">Potato</name>
    <dbReference type="NCBI Taxonomy" id="4113"/>
    <lineage>
        <taxon>Eukaryota</taxon>
        <taxon>Viridiplantae</taxon>
        <taxon>Streptophyta</taxon>
        <taxon>Embryophyta</taxon>
        <taxon>Tracheophyta</taxon>
        <taxon>Spermatophyta</taxon>
        <taxon>Magnoliopsida</taxon>
        <taxon>eudicotyledons</taxon>
        <taxon>Gunneridae</taxon>
        <taxon>Pentapetalae</taxon>
        <taxon>asterids</taxon>
        <taxon>lamiids</taxon>
        <taxon>Solanales</taxon>
        <taxon>Solanaceae</taxon>
        <taxon>Solanoideae</taxon>
        <taxon>Solaneae</taxon>
        <taxon>Solanum</taxon>
    </lineage>
</organism>
<comment type="caution">
    <text evidence="2">The sequence shown here is derived from an EMBL/GenBank/DDBJ whole genome shotgun (WGS) entry which is preliminary data.</text>
</comment>
<evidence type="ECO:0000313" key="2">
    <source>
        <dbReference type="EMBL" id="KAH0755057.1"/>
    </source>
</evidence>
<keyword evidence="3" id="KW-1185">Reference proteome</keyword>
<protein>
    <submittedName>
        <fullName evidence="2">Uncharacterized protein</fullName>
    </submittedName>
</protein>
<gene>
    <name evidence="2" type="ORF">KY290_025327</name>
</gene>
<proteinExistence type="predicted"/>
<name>A0ABQ7UT81_SOLTU</name>
<dbReference type="Proteomes" id="UP000826656">
    <property type="component" value="Unassembled WGS sequence"/>
</dbReference>
<evidence type="ECO:0000256" key="1">
    <source>
        <dbReference type="SAM" id="MobiDB-lite"/>
    </source>
</evidence>
<dbReference type="EMBL" id="JAIVGD010000018">
    <property type="protein sequence ID" value="KAH0755057.1"/>
    <property type="molecule type" value="Genomic_DNA"/>
</dbReference>
<reference evidence="2 3" key="1">
    <citation type="journal article" date="2021" name="bioRxiv">
        <title>Chromosome-scale and haplotype-resolved genome assembly of a tetraploid potato cultivar.</title>
        <authorList>
            <person name="Sun H."/>
            <person name="Jiao W.-B."/>
            <person name="Krause K."/>
            <person name="Campoy J.A."/>
            <person name="Goel M."/>
            <person name="Folz-Donahue K."/>
            <person name="Kukat C."/>
            <person name="Huettel B."/>
            <person name="Schneeberger K."/>
        </authorList>
    </citation>
    <scope>NUCLEOTIDE SEQUENCE [LARGE SCALE GENOMIC DNA]</scope>
    <source>
        <strain evidence="2">SolTubOtavaFocal</strain>
        <tissue evidence="2">Leaves</tissue>
    </source>
</reference>
<feature type="region of interest" description="Disordered" evidence="1">
    <location>
        <begin position="41"/>
        <end position="65"/>
    </location>
</feature>
<feature type="compositionally biased region" description="Polar residues" evidence="1">
    <location>
        <begin position="44"/>
        <end position="65"/>
    </location>
</feature>
<accession>A0ABQ7UT81</accession>
<sequence>MSSSMRVKGKMTYKMVVGELPRAPHLASEQHDHILDMLNKDPSQHSMMTNMEDTTCISQTPIANI</sequence>
<evidence type="ECO:0000313" key="3">
    <source>
        <dbReference type="Proteomes" id="UP000826656"/>
    </source>
</evidence>